<dbReference type="PANTHER" id="PTHR13369">
    <property type="match status" value="1"/>
</dbReference>
<dbReference type="RefSeq" id="WP_012201718.1">
    <property type="nucleotide sequence ID" value="NC_010001.1"/>
</dbReference>
<dbReference type="AlphaFoldDB" id="A9KK79"/>
<dbReference type="InterPro" id="IPR029063">
    <property type="entry name" value="SAM-dependent_MTases_sf"/>
</dbReference>
<dbReference type="STRING" id="357809.Cphy_3723"/>
<keyword evidence="3" id="KW-1185">Reference proteome</keyword>
<dbReference type="KEGG" id="cpy:Cphy_3723"/>
<evidence type="ECO:0000313" key="3">
    <source>
        <dbReference type="Proteomes" id="UP000000370"/>
    </source>
</evidence>
<dbReference type="HOGENOM" id="CLU_031012_1_0_9"/>
<feature type="domain" description="Methyltransferase" evidence="1">
    <location>
        <begin position="167"/>
        <end position="304"/>
    </location>
</feature>
<dbReference type="InterPro" id="IPR025714">
    <property type="entry name" value="Methyltranfer_dom"/>
</dbReference>
<dbReference type="GO" id="GO:0005737">
    <property type="term" value="C:cytoplasm"/>
    <property type="evidence" value="ECO:0007669"/>
    <property type="project" value="TreeGrafter"/>
</dbReference>
<name>A9KK79_LACP7</name>
<dbReference type="eggNOG" id="COG2263">
    <property type="taxonomic scope" value="Bacteria"/>
</dbReference>
<dbReference type="EMBL" id="CP000885">
    <property type="protein sequence ID" value="ABX44070.1"/>
    <property type="molecule type" value="Genomic_DNA"/>
</dbReference>
<sequence>MDQNIYEAFESVLTKDLEQIIISNSSDTESISKIKIRPVLLKKELYFQASSFCGTKVLHYNYGREELLEKLPDWFSGLFRQVEIKTLLKQVNILISKKGTVTVKVKQRMSKDPLWKSSDGLLGEGNPQLIDHNRKKQYLLKEGVAIPFMVDLGIMSIDGNVIKSKYDKFRQINRYLEFIEDVLPNLPKEEEIKVIDFGCGKSYLTFAMYYYLKEIKGYRIKITGLDLKEDVIKTCNELKERYGYQELEFRKGDIKSYQGTNQVTMVVTLHACDTATDFALYKAALWGAKVVLSVPCCQHELNKQISCDDLQPVLKYGLIKERMAALMTDSLRANLMEALGYRVQILEFIDMEHTPKNILIRAVRKGNQPPAKEIQRSLNQLKSTFEYLNCNLTLYQLISSTKEWTEDIEGK</sequence>
<dbReference type="Proteomes" id="UP000000370">
    <property type="component" value="Chromosome"/>
</dbReference>
<gene>
    <name evidence="2" type="ordered locus">Cphy_3723</name>
</gene>
<organism evidence="2 3">
    <name type="scientific">Lachnoclostridium phytofermentans (strain ATCC 700394 / DSM 18823 / ISDg)</name>
    <name type="common">Clostridium phytofermentans</name>
    <dbReference type="NCBI Taxonomy" id="357809"/>
    <lineage>
        <taxon>Bacteria</taxon>
        <taxon>Bacillati</taxon>
        <taxon>Bacillota</taxon>
        <taxon>Clostridia</taxon>
        <taxon>Lachnospirales</taxon>
        <taxon>Lachnospiraceae</taxon>
    </lineage>
</organism>
<dbReference type="PANTHER" id="PTHR13369:SF3">
    <property type="entry name" value="METHYLTRANSFERASE DOMAIN-CONTAINING PROTEIN"/>
    <property type="match status" value="1"/>
</dbReference>
<dbReference type="CDD" id="cd02440">
    <property type="entry name" value="AdoMet_MTases"/>
    <property type="match status" value="1"/>
</dbReference>
<dbReference type="SUPFAM" id="SSF53335">
    <property type="entry name" value="S-adenosyl-L-methionine-dependent methyltransferases"/>
    <property type="match status" value="1"/>
</dbReference>
<reference evidence="3" key="1">
    <citation type="submission" date="2007-11" db="EMBL/GenBank/DDBJ databases">
        <title>Complete genome sequence of Clostridium phytofermentans ISDg.</title>
        <authorList>
            <person name="Leschine S.B."/>
            <person name="Warnick T.A."/>
            <person name="Blanchard J.L."/>
            <person name="Schnell D.J."/>
            <person name="Petit E.L."/>
            <person name="LaTouf W.G."/>
            <person name="Copeland A."/>
            <person name="Lucas S."/>
            <person name="Lapidus A."/>
            <person name="Barry K."/>
            <person name="Glavina del Rio T."/>
            <person name="Dalin E."/>
            <person name="Tice H."/>
            <person name="Pitluck S."/>
            <person name="Kiss H."/>
            <person name="Brettin T."/>
            <person name="Bruce D."/>
            <person name="Detter J.C."/>
            <person name="Han C."/>
            <person name="Kuske C."/>
            <person name="Schmutz J."/>
            <person name="Larimer F."/>
            <person name="Land M."/>
            <person name="Hauser L."/>
            <person name="Kyrpides N."/>
            <person name="Kim E.A."/>
            <person name="Richardson P."/>
        </authorList>
    </citation>
    <scope>NUCLEOTIDE SEQUENCE [LARGE SCALE GENOMIC DNA]</scope>
    <source>
        <strain evidence="3">ATCC 700394 / DSM 18823 / ISDg</strain>
    </source>
</reference>
<dbReference type="Gene3D" id="3.40.50.150">
    <property type="entry name" value="Vaccinia Virus protein VP39"/>
    <property type="match status" value="1"/>
</dbReference>
<accession>A9KK79</accession>
<evidence type="ECO:0000259" key="1">
    <source>
        <dbReference type="Pfam" id="PF13679"/>
    </source>
</evidence>
<dbReference type="Pfam" id="PF13679">
    <property type="entry name" value="Methyltransf_32"/>
    <property type="match status" value="1"/>
</dbReference>
<evidence type="ECO:0000313" key="2">
    <source>
        <dbReference type="EMBL" id="ABX44070.1"/>
    </source>
</evidence>
<proteinExistence type="predicted"/>
<dbReference type="OrthoDB" id="5502211at2"/>
<protein>
    <recommendedName>
        <fullName evidence="1">Methyltransferase domain-containing protein</fullName>
    </recommendedName>
</protein>